<reference evidence="6 7" key="1">
    <citation type="journal article" date="2015" name="Microbiome">
        <title>Genomic resolution of linkages in carbon, nitrogen, and sulfur cycling among widespread estuary sediment bacteria.</title>
        <authorList>
            <person name="Baker B.J."/>
            <person name="Lazar C.S."/>
            <person name="Teske A.P."/>
            <person name="Dick G.J."/>
        </authorList>
    </citation>
    <scope>NUCLEOTIDE SEQUENCE [LARGE SCALE GENOMIC DNA]</scope>
    <source>
        <strain evidence="6">SM23_60</strain>
    </source>
</reference>
<evidence type="ECO:0000256" key="4">
    <source>
        <dbReference type="ARBA" id="ARBA00023014"/>
    </source>
</evidence>
<dbReference type="Gene3D" id="3.40.228.10">
    <property type="entry name" value="Dimethylsulfoxide Reductase, domain 2"/>
    <property type="match status" value="1"/>
</dbReference>
<dbReference type="PROSITE" id="PS00932">
    <property type="entry name" value="MOLYBDOPTERIN_PROK_3"/>
    <property type="match status" value="1"/>
</dbReference>
<gene>
    <name evidence="6" type="ORF">AMJ87_01700</name>
</gene>
<keyword evidence="2" id="KW-0479">Metal-binding</keyword>
<dbReference type="SUPFAM" id="SSF50692">
    <property type="entry name" value="ADC-like"/>
    <property type="match status" value="1"/>
</dbReference>
<evidence type="ECO:0000259" key="5">
    <source>
        <dbReference type="PROSITE" id="PS51669"/>
    </source>
</evidence>
<organism evidence="6 7">
    <name type="scientific">candidate division WOR_3 bacterium SM23_60</name>
    <dbReference type="NCBI Taxonomy" id="1703780"/>
    <lineage>
        <taxon>Bacteria</taxon>
        <taxon>Bacteria division WOR-3</taxon>
    </lineage>
</organism>
<dbReference type="InterPro" id="IPR009010">
    <property type="entry name" value="Asp_de-COase-like_dom_sf"/>
</dbReference>
<dbReference type="Pfam" id="PF04879">
    <property type="entry name" value="Molybdop_Fe4S4"/>
    <property type="match status" value="1"/>
</dbReference>
<dbReference type="AlphaFoldDB" id="A0A0S8GK81"/>
<proteinExistence type="predicted"/>
<evidence type="ECO:0000256" key="3">
    <source>
        <dbReference type="ARBA" id="ARBA00023004"/>
    </source>
</evidence>
<dbReference type="Pfam" id="PF01568">
    <property type="entry name" value="Molydop_binding"/>
    <property type="match status" value="1"/>
</dbReference>
<dbReference type="InterPro" id="IPR050123">
    <property type="entry name" value="Prok_molybdopt-oxidoreductase"/>
</dbReference>
<dbReference type="GO" id="GO:0051539">
    <property type="term" value="F:4 iron, 4 sulfur cluster binding"/>
    <property type="evidence" value="ECO:0007669"/>
    <property type="project" value="UniProtKB-KW"/>
</dbReference>
<dbReference type="InterPro" id="IPR006656">
    <property type="entry name" value="Mopterin_OxRdtase"/>
</dbReference>
<dbReference type="Pfam" id="PF00384">
    <property type="entry name" value="Molybdopterin"/>
    <property type="match status" value="1"/>
</dbReference>
<keyword evidence="4" id="KW-0411">Iron-sulfur</keyword>
<dbReference type="GO" id="GO:0022904">
    <property type="term" value="P:respiratory electron transport chain"/>
    <property type="evidence" value="ECO:0007669"/>
    <property type="project" value="TreeGrafter"/>
</dbReference>
<dbReference type="PANTHER" id="PTHR43105">
    <property type="entry name" value="RESPIRATORY NITRATE REDUCTASE"/>
    <property type="match status" value="1"/>
</dbReference>
<name>A0A0S8GK81_UNCW3</name>
<keyword evidence="3" id="KW-0408">Iron</keyword>
<dbReference type="SUPFAM" id="SSF53706">
    <property type="entry name" value="Formate dehydrogenase/DMSO reductase, domains 1-3"/>
    <property type="match status" value="1"/>
</dbReference>
<dbReference type="SMART" id="SM00926">
    <property type="entry name" value="Molybdop_Fe4S4"/>
    <property type="match status" value="1"/>
</dbReference>
<protein>
    <recommendedName>
        <fullName evidence="5">4Fe-4S Mo/W bis-MGD-type domain-containing protein</fullName>
    </recommendedName>
</protein>
<dbReference type="GO" id="GO:0003954">
    <property type="term" value="F:NADH dehydrogenase activity"/>
    <property type="evidence" value="ECO:0007669"/>
    <property type="project" value="TreeGrafter"/>
</dbReference>
<dbReference type="Gene3D" id="3.40.50.740">
    <property type="match status" value="1"/>
</dbReference>
<dbReference type="CDD" id="cd00368">
    <property type="entry name" value="Molybdopterin-Binding"/>
    <property type="match status" value="1"/>
</dbReference>
<dbReference type="GO" id="GO:0016020">
    <property type="term" value="C:membrane"/>
    <property type="evidence" value="ECO:0007669"/>
    <property type="project" value="TreeGrafter"/>
</dbReference>
<dbReference type="EMBL" id="LJUO01000009">
    <property type="protein sequence ID" value="KPK73446.1"/>
    <property type="molecule type" value="Genomic_DNA"/>
</dbReference>
<dbReference type="GO" id="GO:0046872">
    <property type="term" value="F:metal ion binding"/>
    <property type="evidence" value="ECO:0007669"/>
    <property type="project" value="UniProtKB-KW"/>
</dbReference>
<evidence type="ECO:0000313" key="7">
    <source>
        <dbReference type="Proteomes" id="UP000051096"/>
    </source>
</evidence>
<dbReference type="Proteomes" id="UP000051096">
    <property type="component" value="Unassembled WGS sequence"/>
</dbReference>
<dbReference type="PANTHER" id="PTHR43105:SF10">
    <property type="entry name" value="NADH-QUINONE OXIDOREDUCTASE SUBUNIT G"/>
    <property type="match status" value="1"/>
</dbReference>
<dbReference type="Gene3D" id="2.20.25.90">
    <property type="entry name" value="ADC-like domains"/>
    <property type="match status" value="1"/>
</dbReference>
<dbReference type="CDD" id="cd02775">
    <property type="entry name" value="MopB_CT"/>
    <property type="match status" value="1"/>
</dbReference>
<dbReference type="PROSITE" id="PS51669">
    <property type="entry name" value="4FE4S_MOW_BIS_MGD"/>
    <property type="match status" value="1"/>
</dbReference>
<sequence length="522" mass="57454">MKTIDRSYTTTKKTVCPFCSFGCEFGLVFNDFGVSGVEYLREGNSEGRLCPRGSAAAAYLNHPKRLSMPLKDGRVVEWAKVVKDIKKALEKPKSVAVTFDRNITIEEYRALAAFCKKVGIEHTASTYCEPEALLRRFLETPSTLTDIENAEMIIVVGDPFNQTPMISKSLINWKLKSRKNRLVVIDSIRTHTAHFASDFCQVRAGTEALALLGLAGESIGTDDAAVSGLTRERIAELSSSFKAARKGLIIVCLSFAHCFDPVLLIEGLTRLQQHSGKKVMPFVEFAGFDGSHHFGSVIELAKKKRIKHLLNFGELFPFYYPQLGRTLKGVNIYATSPVRQNGYVTLPVALNLEKQGSLLTTFGKKKLEQAITPASGARTVTDIIDYFSAGSTKEAEFSAPSITVDVKTQVASLAEKARVAKKKTVTLLGEKIAYDFLGLLEAPMLKVNPADADKLGIRQSDTIAVKSKHGETDLKARLTHDTVPGVAVVPAEDPDVRGIFDYEIVNDVVCFIPTEVQLWRKE</sequence>
<comment type="caution">
    <text evidence="6">The sequence shown here is derived from an EMBL/GenBank/DDBJ whole genome shotgun (WGS) entry which is preliminary data.</text>
</comment>
<dbReference type="InterPro" id="IPR006963">
    <property type="entry name" value="Mopterin_OxRdtase_4Fe-4S_dom"/>
</dbReference>
<evidence type="ECO:0000256" key="1">
    <source>
        <dbReference type="ARBA" id="ARBA00022485"/>
    </source>
</evidence>
<dbReference type="GO" id="GO:0043546">
    <property type="term" value="F:molybdopterin cofactor binding"/>
    <property type="evidence" value="ECO:0007669"/>
    <property type="project" value="InterPro"/>
</dbReference>
<feature type="domain" description="4Fe-4S Mo/W bis-MGD-type" evidence="5">
    <location>
        <begin position="9"/>
        <end position="64"/>
    </location>
</feature>
<dbReference type="InterPro" id="IPR006655">
    <property type="entry name" value="Mopterin_OxRdtase_prok_CS"/>
</dbReference>
<accession>A0A0S8GK81</accession>
<evidence type="ECO:0000313" key="6">
    <source>
        <dbReference type="EMBL" id="KPK73446.1"/>
    </source>
</evidence>
<evidence type="ECO:0000256" key="2">
    <source>
        <dbReference type="ARBA" id="ARBA00022723"/>
    </source>
</evidence>
<keyword evidence="1" id="KW-0004">4Fe-4S</keyword>
<dbReference type="InterPro" id="IPR006657">
    <property type="entry name" value="MoPterin_dinucl-bd_dom"/>
</dbReference>
<dbReference type="Gene3D" id="2.40.40.20">
    <property type="match status" value="1"/>
</dbReference>